<organism evidence="2 3">
    <name type="scientific">Castilleja foliolosa</name>
    <dbReference type="NCBI Taxonomy" id="1961234"/>
    <lineage>
        <taxon>Eukaryota</taxon>
        <taxon>Viridiplantae</taxon>
        <taxon>Streptophyta</taxon>
        <taxon>Embryophyta</taxon>
        <taxon>Tracheophyta</taxon>
        <taxon>Spermatophyta</taxon>
        <taxon>Magnoliopsida</taxon>
        <taxon>eudicotyledons</taxon>
        <taxon>Gunneridae</taxon>
        <taxon>Pentapetalae</taxon>
        <taxon>asterids</taxon>
        <taxon>lamiids</taxon>
        <taxon>Lamiales</taxon>
        <taxon>Orobanchaceae</taxon>
        <taxon>Pedicularideae</taxon>
        <taxon>Castillejinae</taxon>
        <taxon>Castilleja</taxon>
    </lineage>
</organism>
<sequence length="123" mass="13418">MHNADYTSVPYYQHQPYSQTQIPNPNPNSSQSQSPIEPLYHAPPSYASAPPFSPNTYPTLANTTVEDWDAIFQRQRQGGFLTCGESVLAAALPGYSAYAASKAAVEAMTKDFGEGVEGKERDE</sequence>
<dbReference type="SUPFAM" id="SSF51735">
    <property type="entry name" value="NAD(P)-binding Rossmann-fold domains"/>
    <property type="match status" value="1"/>
</dbReference>
<name>A0ABD3BNH2_9LAMI</name>
<evidence type="ECO:0000313" key="2">
    <source>
        <dbReference type="EMBL" id="KAL3618824.1"/>
    </source>
</evidence>
<gene>
    <name evidence="2" type="ORF">CASFOL_037347</name>
</gene>
<protein>
    <submittedName>
        <fullName evidence="2">Uncharacterized protein</fullName>
    </submittedName>
</protein>
<feature type="region of interest" description="Disordered" evidence="1">
    <location>
        <begin position="1"/>
        <end position="55"/>
    </location>
</feature>
<keyword evidence="3" id="KW-1185">Reference proteome</keyword>
<dbReference type="InterPro" id="IPR036291">
    <property type="entry name" value="NAD(P)-bd_dom_sf"/>
</dbReference>
<dbReference type="AlphaFoldDB" id="A0ABD3BNH2"/>
<dbReference type="EMBL" id="JAVIJP010000077">
    <property type="protein sequence ID" value="KAL3618824.1"/>
    <property type="molecule type" value="Genomic_DNA"/>
</dbReference>
<proteinExistence type="predicted"/>
<evidence type="ECO:0000256" key="1">
    <source>
        <dbReference type="SAM" id="MobiDB-lite"/>
    </source>
</evidence>
<evidence type="ECO:0000313" key="3">
    <source>
        <dbReference type="Proteomes" id="UP001632038"/>
    </source>
</evidence>
<feature type="compositionally biased region" description="Low complexity" evidence="1">
    <location>
        <begin position="21"/>
        <end position="50"/>
    </location>
</feature>
<comment type="caution">
    <text evidence="2">The sequence shown here is derived from an EMBL/GenBank/DDBJ whole genome shotgun (WGS) entry which is preliminary data.</text>
</comment>
<dbReference type="Proteomes" id="UP001632038">
    <property type="component" value="Unassembled WGS sequence"/>
</dbReference>
<reference evidence="3" key="1">
    <citation type="journal article" date="2024" name="IScience">
        <title>Strigolactones Initiate the Formation of Haustorium-like Structures in Castilleja.</title>
        <authorList>
            <person name="Buerger M."/>
            <person name="Peterson D."/>
            <person name="Chory J."/>
        </authorList>
    </citation>
    <scope>NUCLEOTIDE SEQUENCE [LARGE SCALE GENOMIC DNA]</scope>
</reference>
<accession>A0ABD3BNH2</accession>